<accession>A0A382B310</accession>
<gene>
    <name evidence="1" type="ORF">METZ01_LOCUS160999</name>
</gene>
<name>A0A382B310_9ZZZZ</name>
<proteinExistence type="predicted"/>
<reference evidence="1" key="1">
    <citation type="submission" date="2018-05" db="EMBL/GenBank/DDBJ databases">
        <authorList>
            <person name="Lanie J.A."/>
            <person name="Ng W.-L."/>
            <person name="Kazmierczak K.M."/>
            <person name="Andrzejewski T.M."/>
            <person name="Davidsen T.M."/>
            <person name="Wayne K.J."/>
            <person name="Tettelin H."/>
            <person name="Glass J.I."/>
            <person name="Rusch D."/>
            <person name="Podicherti R."/>
            <person name="Tsui H.-C.T."/>
            <person name="Winkler M.E."/>
        </authorList>
    </citation>
    <scope>NUCLEOTIDE SEQUENCE</scope>
</reference>
<dbReference type="EMBL" id="UINC01027977">
    <property type="protein sequence ID" value="SVB08145.1"/>
    <property type="molecule type" value="Genomic_DNA"/>
</dbReference>
<evidence type="ECO:0000313" key="1">
    <source>
        <dbReference type="EMBL" id="SVB08145.1"/>
    </source>
</evidence>
<sequence>MTVNKEKISIINTKGNRYYLIPGLSEPLPSVTSILSTISKPGLISWEKEVAIDYARENISKYIQNVENTNLDGLHEIFENAKKQPNFIKTKAGEFGSKAHKFIELLLNQNFNVDVPSNMKWIYKNFNAWKNEYNF</sequence>
<dbReference type="AlphaFoldDB" id="A0A382B310"/>
<feature type="non-terminal residue" evidence="1">
    <location>
        <position position="135"/>
    </location>
</feature>
<protein>
    <submittedName>
        <fullName evidence="1">Uncharacterized protein</fullName>
    </submittedName>
</protein>
<organism evidence="1">
    <name type="scientific">marine metagenome</name>
    <dbReference type="NCBI Taxonomy" id="408172"/>
    <lineage>
        <taxon>unclassified sequences</taxon>
        <taxon>metagenomes</taxon>
        <taxon>ecological metagenomes</taxon>
    </lineage>
</organism>